<organism evidence="2 3">
    <name type="scientific">Echinicola strongylocentroti</name>
    <dbReference type="NCBI Taxonomy" id="1795355"/>
    <lineage>
        <taxon>Bacteria</taxon>
        <taxon>Pseudomonadati</taxon>
        <taxon>Bacteroidota</taxon>
        <taxon>Cytophagia</taxon>
        <taxon>Cytophagales</taxon>
        <taxon>Cyclobacteriaceae</taxon>
        <taxon>Echinicola</taxon>
    </lineage>
</organism>
<sequence>MKIIVKGAYGESNFGDDLLMLVFEEYLNREFKNSQLVFVGREKHYPNNLLKHSKYNLEIHPDVVVYGGGTQFFSFGERKSKKTFLEKLCKAILNPQMIYNFLINKIAPSKGKYSDVPNAFIGFGLGPFKSEIAMLNAKQHMNGSIFIGVRDEVSFNYCNEWGIESHLGADVVFSSYFQIPKLIGKDNAKRKIGVIVRDWKWEESGALYIKRIKEFIEKDSSPVIYEFIVFAPLIDKEWSNYLSERDHLVWDPDIDNVDVFLKKLNEYDGFISARYHGAILGAILGKPTVCIEIEPKLRILCDQVPQLELWKKPFDISELTNIIANLNYEIDYTWALAERRKMADDMLDLFGERLSKEMLKS</sequence>
<reference evidence="2 3" key="1">
    <citation type="submission" date="2018-06" db="EMBL/GenBank/DDBJ databases">
        <title>Echinicola strongylocentroti sp. nov., isolated from a sea urchin Strongylocentrotus intermedius.</title>
        <authorList>
            <person name="Bae S.S."/>
        </authorList>
    </citation>
    <scope>NUCLEOTIDE SEQUENCE [LARGE SCALE GENOMIC DNA]</scope>
    <source>
        <strain evidence="2 3">MEBiC08714</strain>
    </source>
</reference>
<feature type="domain" description="Polysaccharide pyruvyl transferase" evidence="1">
    <location>
        <begin position="13"/>
        <end position="292"/>
    </location>
</feature>
<dbReference type="PANTHER" id="PTHR36836:SF1">
    <property type="entry name" value="COLANIC ACID BIOSYNTHESIS PROTEIN WCAK"/>
    <property type="match status" value="1"/>
</dbReference>
<dbReference type="Pfam" id="PF04230">
    <property type="entry name" value="PS_pyruv_trans"/>
    <property type="match status" value="1"/>
</dbReference>
<evidence type="ECO:0000313" key="3">
    <source>
        <dbReference type="Proteomes" id="UP000248688"/>
    </source>
</evidence>
<accession>A0A2Z4IMU7</accession>
<dbReference type="InterPro" id="IPR007345">
    <property type="entry name" value="Polysacch_pyruvyl_Trfase"/>
</dbReference>
<gene>
    <name evidence="2" type="ORF">DN752_19930</name>
</gene>
<dbReference type="RefSeq" id="WP_112785598.1">
    <property type="nucleotide sequence ID" value="NZ_CP030041.1"/>
</dbReference>
<protein>
    <recommendedName>
        <fullName evidence="1">Polysaccharide pyruvyl transferase domain-containing protein</fullName>
    </recommendedName>
</protein>
<name>A0A2Z4IMU7_9BACT</name>
<dbReference type="Proteomes" id="UP000248688">
    <property type="component" value="Chromosome"/>
</dbReference>
<dbReference type="EMBL" id="CP030041">
    <property type="protein sequence ID" value="AWW32225.1"/>
    <property type="molecule type" value="Genomic_DNA"/>
</dbReference>
<proteinExistence type="predicted"/>
<keyword evidence="3" id="KW-1185">Reference proteome</keyword>
<evidence type="ECO:0000313" key="2">
    <source>
        <dbReference type="EMBL" id="AWW32225.1"/>
    </source>
</evidence>
<dbReference type="AlphaFoldDB" id="A0A2Z4IMU7"/>
<dbReference type="KEGG" id="est:DN752_19930"/>
<evidence type="ECO:0000259" key="1">
    <source>
        <dbReference type="Pfam" id="PF04230"/>
    </source>
</evidence>
<dbReference type="PANTHER" id="PTHR36836">
    <property type="entry name" value="COLANIC ACID BIOSYNTHESIS PROTEIN WCAK"/>
    <property type="match status" value="1"/>
</dbReference>
<dbReference type="OrthoDB" id="624106at2"/>